<protein>
    <submittedName>
        <fullName evidence="1">Uncharacterized protein</fullName>
    </submittedName>
</protein>
<evidence type="ECO:0000313" key="2">
    <source>
        <dbReference type="Proteomes" id="UP000441523"/>
    </source>
</evidence>
<organism evidence="1 2">
    <name type="scientific">Methylobacterium planeticum</name>
    <dbReference type="NCBI Taxonomy" id="2615211"/>
    <lineage>
        <taxon>Bacteria</taxon>
        <taxon>Pseudomonadati</taxon>
        <taxon>Pseudomonadota</taxon>
        <taxon>Alphaproteobacteria</taxon>
        <taxon>Hyphomicrobiales</taxon>
        <taxon>Methylobacteriaceae</taxon>
        <taxon>Methylobacterium</taxon>
    </lineage>
</organism>
<reference evidence="1 2" key="1">
    <citation type="submission" date="2019-09" db="EMBL/GenBank/DDBJ databases">
        <title>YIM 132548 draft genome.</title>
        <authorList>
            <person name="Jiang L."/>
        </authorList>
    </citation>
    <scope>NUCLEOTIDE SEQUENCE [LARGE SCALE GENOMIC DNA]</scope>
    <source>
        <strain evidence="1 2">YIM 132548</strain>
    </source>
</reference>
<dbReference type="EMBL" id="VZZJ01000044">
    <property type="protein sequence ID" value="KAB1068864.1"/>
    <property type="molecule type" value="Genomic_DNA"/>
</dbReference>
<sequence>MPSKPASIRAQTYNEVLDYLAFRIAVCRAGLAQYSASHGPGSRAAATERSALLEAELIKRELGSLGLLQRRSREFKKLAAEREAYRAAQAAAGDALERTFGGEERP</sequence>
<dbReference type="Proteomes" id="UP000441523">
    <property type="component" value="Unassembled WGS sequence"/>
</dbReference>
<evidence type="ECO:0000313" key="1">
    <source>
        <dbReference type="EMBL" id="KAB1068864.1"/>
    </source>
</evidence>
<name>A0A6N6MF00_9HYPH</name>
<dbReference type="RefSeq" id="WP_150966770.1">
    <property type="nucleotide sequence ID" value="NZ_VZZJ01000044.1"/>
</dbReference>
<accession>A0A6N6MF00</accession>
<dbReference type="AlphaFoldDB" id="A0A6N6MF00"/>
<comment type="caution">
    <text evidence="1">The sequence shown here is derived from an EMBL/GenBank/DDBJ whole genome shotgun (WGS) entry which is preliminary data.</text>
</comment>
<keyword evidence="2" id="KW-1185">Reference proteome</keyword>
<proteinExistence type="predicted"/>
<gene>
    <name evidence="1" type="ORF">F6X51_26025</name>
</gene>